<dbReference type="Proteomes" id="UP000231553">
    <property type="component" value="Unassembled WGS sequence"/>
</dbReference>
<name>A0A2M8IZA3_9RHOB</name>
<gene>
    <name evidence="1" type="ORF">CVM52_15075</name>
</gene>
<dbReference type="RefSeq" id="WP_100163312.1">
    <property type="nucleotide sequence ID" value="NZ_PGTB01000068.1"/>
</dbReference>
<comment type="caution">
    <text evidence="1">The sequence shown here is derived from an EMBL/GenBank/DDBJ whole genome shotgun (WGS) entry which is preliminary data.</text>
</comment>
<evidence type="ECO:0000313" key="2">
    <source>
        <dbReference type="Proteomes" id="UP000231553"/>
    </source>
</evidence>
<keyword evidence="2" id="KW-1185">Reference proteome</keyword>
<dbReference type="AlphaFoldDB" id="A0A2M8IZA3"/>
<proteinExistence type="predicted"/>
<reference evidence="1 2" key="1">
    <citation type="journal article" date="2018" name="Int. J. Syst. Evol. Microbiol.">
        <title>Pseudooceanicola lipolyticus sp. nov., a marine alphaproteobacterium, reclassification of Oceanicola flagellatus as Pseudooceanicola flagellatus comb. nov. and emended description of the genus Pseudooceanicola.</title>
        <authorList>
            <person name="Huang M.-M."/>
            <person name="Guo L.-L."/>
            <person name="Wu Y.-H."/>
            <person name="Lai Q.-L."/>
            <person name="Shao Z.-Z."/>
            <person name="Wang C.-S."/>
            <person name="Wu M."/>
            <person name="Xu X.-W."/>
        </authorList>
    </citation>
    <scope>NUCLEOTIDE SEQUENCE [LARGE SCALE GENOMIC DNA]</scope>
    <source>
        <strain evidence="1 2">157</strain>
    </source>
</reference>
<accession>A0A2M8IZA3</accession>
<sequence length="185" mass="20300">MILRSSLFALAFLVGSIGSVLAHALPGSVLLLRQQGATLQLTVQFPVEDLIIAAPELAALEKMAADQPLPQEFAAALTRYLGRHLSVTEDGVPLTLKMTDARLQAAYHDHLGHFALLVSQWQMTGVRRDATPLVLTYDAVMHEVRNHRATVQWIEQNGDLRPISEFGYFDAADGIPLDPRPVGQQ</sequence>
<protein>
    <submittedName>
        <fullName evidence="1">Uncharacterized protein</fullName>
    </submittedName>
</protein>
<dbReference type="EMBL" id="PGTB01000068">
    <property type="protein sequence ID" value="PJE35847.1"/>
    <property type="molecule type" value="Genomic_DNA"/>
</dbReference>
<dbReference type="OrthoDB" id="6331154at2"/>
<organism evidence="1 2">
    <name type="scientific">Pseudooceanicola lipolyticus</name>
    <dbReference type="NCBI Taxonomy" id="2029104"/>
    <lineage>
        <taxon>Bacteria</taxon>
        <taxon>Pseudomonadati</taxon>
        <taxon>Pseudomonadota</taxon>
        <taxon>Alphaproteobacteria</taxon>
        <taxon>Rhodobacterales</taxon>
        <taxon>Paracoccaceae</taxon>
        <taxon>Pseudooceanicola</taxon>
    </lineage>
</organism>
<evidence type="ECO:0000313" key="1">
    <source>
        <dbReference type="EMBL" id="PJE35847.1"/>
    </source>
</evidence>